<dbReference type="PROSITE" id="PS51450">
    <property type="entry name" value="LRR"/>
    <property type="match status" value="2"/>
</dbReference>
<dbReference type="GO" id="GO:0007165">
    <property type="term" value="P:signal transduction"/>
    <property type="evidence" value="ECO:0007669"/>
    <property type="project" value="InterPro"/>
</dbReference>
<reference evidence="5" key="2">
    <citation type="submission" date="2025-09" db="UniProtKB">
        <authorList>
            <consortium name="Ensembl"/>
        </authorList>
    </citation>
    <scope>IDENTIFICATION</scope>
</reference>
<keyword evidence="6" id="KW-1185">Reference proteome</keyword>
<dbReference type="Proteomes" id="UP000694569">
    <property type="component" value="Unplaced"/>
</dbReference>
<keyword evidence="1" id="KW-0433">Leucine-rich repeat</keyword>
<evidence type="ECO:0000313" key="5">
    <source>
        <dbReference type="Ensembl" id="ENSLLEP00000019624.1"/>
    </source>
</evidence>
<dbReference type="GeneTree" id="ENSGT00940000161780"/>
<dbReference type="AlphaFoldDB" id="A0A8C5MXC9"/>
<evidence type="ECO:0000259" key="3">
    <source>
        <dbReference type="PROSITE" id="PS50017"/>
    </source>
</evidence>
<dbReference type="GO" id="GO:0005737">
    <property type="term" value="C:cytoplasm"/>
    <property type="evidence" value="ECO:0007669"/>
    <property type="project" value="TreeGrafter"/>
</dbReference>
<dbReference type="Pfam" id="PF00531">
    <property type="entry name" value="Death"/>
    <property type="match status" value="1"/>
</dbReference>
<dbReference type="InterPro" id="IPR000906">
    <property type="entry name" value="ZU5_dom"/>
</dbReference>
<evidence type="ECO:0000259" key="4">
    <source>
        <dbReference type="PROSITE" id="PS51145"/>
    </source>
</evidence>
<protein>
    <submittedName>
        <fullName evidence="5">Uncharacterized protein</fullName>
    </submittedName>
</protein>
<evidence type="ECO:0000256" key="2">
    <source>
        <dbReference type="ARBA" id="ARBA00022737"/>
    </source>
</evidence>
<reference evidence="5" key="1">
    <citation type="submission" date="2025-08" db="UniProtKB">
        <authorList>
            <consortium name="Ensembl"/>
        </authorList>
    </citation>
    <scope>IDENTIFICATION</scope>
</reference>
<feature type="domain" description="ZU5" evidence="4">
    <location>
        <begin position="366"/>
        <end position="510"/>
    </location>
</feature>
<dbReference type="InterPro" id="IPR050216">
    <property type="entry name" value="LRR_domain-containing"/>
</dbReference>
<dbReference type="InterPro" id="IPR003591">
    <property type="entry name" value="Leu-rich_rpt_typical-subtyp"/>
</dbReference>
<dbReference type="SUPFAM" id="SSF47986">
    <property type="entry name" value="DEATH domain"/>
    <property type="match status" value="1"/>
</dbReference>
<keyword evidence="2" id="KW-0677">Repeat</keyword>
<evidence type="ECO:0000313" key="6">
    <source>
        <dbReference type="Proteomes" id="UP000694569"/>
    </source>
</evidence>
<feature type="domain" description="Death" evidence="3">
    <location>
        <begin position="722"/>
        <end position="806"/>
    </location>
</feature>
<dbReference type="SMART" id="SM00364">
    <property type="entry name" value="LRR_BAC"/>
    <property type="match status" value="5"/>
</dbReference>
<dbReference type="OrthoDB" id="676979at2759"/>
<dbReference type="InterPro" id="IPR011029">
    <property type="entry name" value="DEATH-like_dom_sf"/>
</dbReference>
<dbReference type="PROSITE" id="PS51145">
    <property type="entry name" value="ZU5"/>
    <property type="match status" value="1"/>
</dbReference>
<dbReference type="Ensembl" id="ENSLLET00000020397.1">
    <property type="protein sequence ID" value="ENSLLEP00000019624.1"/>
    <property type="gene ID" value="ENSLLEG00000012449.1"/>
</dbReference>
<accession>A0A8C5MXC9</accession>
<dbReference type="InterPro" id="IPR000488">
    <property type="entry name" value="Death_dom"/>
</dbReference>
<organism evidence="5 6">
    <name type="scientific">Leptobrachium leishanense</name>
    <name type="common">Leishan spiny toad</name>
    <dbReference type="NCBI Taxonomy" id="445787"/>
    <lineage>
        <taxon>Eukaryota</taxon>
        <taxon>Metazoa</taxon>
        <taxon>Chordata</taxon>
        <taxon>Craniata</taxon>
        <taxon>Vertebrata</taxon>
        <taxon>Euteleostomi</taxon>
        <taxon>Amphibia</taxon>
        <taxon>Batrachia</taxon>
        <taxon>Anura</taxon>
        <taxon>Pelobatoidea</taxon>
        <taxon>Megophryidae</taxon>
        <taxon>Leptobrachium</taxon>
    </lineage>
</organism>
<dbReference type="CDD" id="cd01670">
    <property type="entry name" value="Death"/>
    <property type="match status" value="1"/>
</dbReference>
<dbReference type="Gene3D" id="1.10.533.10">
    <property type="entry name" value="Death Domain, Fas"/>
    <property type="match status" value="1"/>
</dbReference>
<dbReference type="PRINTS" id="PR00019">
    <property type="entry name" value="LEURICHRPT"/>
</dbReference>
<proteinExistence type="predicted"/>
<dbReference type="PANTHER" id="PTHR48051:SF39">
    <property type="entry name" value="P53-INDUCED DEATH DOMAIN PROTEIN 1"/>
    <property type="match status" value="1"/>
</dbReference>
<dbReference type="SUPFAM" id="SSF52058">
    <property type="entry name" value="L domain-like"/>
    <property type="match status" value="1"/>
</dbReference>
<dbReference type="SMART" id="SM00369">
    <property type="entry name" value="LRR_TYP"/>
    <property type="match status" value="5"/>
</dbReference>
<dbReference type="Pfam" id="PF00791">
    <property type="entry name" value="ZU5"/>
    <property type="match status" value="1"/>
</dbReference>
<dbReference type="Pfam" id="PF00560">
    <property type="entry name" value="LRR_1"/>
    <property type="match status" value="1"/>
</dbReference>
<dbReference type="Gene3D" id="2.60.220.30">
    <property type="match status" value="2"/>
</dbReference>
<dbReference type="PANTHER" id="PTHR48051">
    <property type="match status" value="1"/>
</dbReference>
<dbReference type="Pfam" id="PF13855">
    <property type="entry name" value="LRR_8"/>
    <property type="match status" value="2"/>
</dbReference>
<dbReference type="InterPro" id="IPR032675">
    <property type="entry name" value="LRR_dom_sf"/>
</dbReference>
<evidence type="ECO:0000256" key="1">
    <source>
        <dbReference type="ARBA" id="ARBA00022614"/>
    </source>
</evidence>
<sequence>MASKKPEDESMDVESCVSPMADVHLSDDDSSRQTPLRGLTTMSLTYSNLTDLPTPLLSLAKLLELDLSYNNLRTLPNSIRKLKNLTVLSVKSNQIVELPRTIGRLTKLTKLDLSENKLWSLPEEIANLQSCTDLDVSRNRITKISQKFCELKSLKQLNFQCNWLDTVPDGLHSLPRLSFLNLKNNRLQNIPKELQSHASIHLEGNIITQSKQSHADKDPSHGLQIERIFINKECGSFSVTSAGCRVFLQCGVQIYFPPRAVSSTITITFKMLPADHPNMKLGLFDVLLSRPLELEPHGVTFNQEVEIDILCTSPCTLPNHVVTMRTFDGKRWTDVPTISSSADFPQMWVSCKTRHFSLFCVVSRLVEESFEVPAEGTVFQSRVEAGIVITFPPGVTKETRVVRVQVMPVKADLVRKITDDPNSRTSSLLCLSQDTEEKFLGPITIQLPLSIPPEAKRSSGSGTSKFFALHGDEKSQTWTDMTKALKMETKDQYAEIEVDHFSIFLIGYISTSIMNFIRTLVKLLRTYHVNFIVMQKKDDKQQVLVQCVPKDKVKSTLEALESRYDGPRHSDRIDLIEGEEFFASFELGINIHAARPDIKDNKLSFIFRSHLDNIKEVHVKSSPKKEENPVRGQVSFYRGLLHEYQTTEASSSAAAGASTSAAAGASTSAAAGASTSAAAAGNNFLASLPITVPNTFARASECLGDVRSSTLKFGSDETGYLNENHLMQMAEHIGNDWRKIAIHLGVPQGEQDNIKQTSGNVVMEAFDMLKLWSKKNCNQKNYVRDLKSALAKSGRRDMEEFVKTQTH</sequence>
<dbReference type="Gene3D" id="3.80.10.10">
    <property type="entry name" value="Ribonuclease Inhibitor"/>
    <property type="match status" value="1"/>
</dbReference>
<dbReference type="InterPro" id="IPR001611">
    <property type="entry name" value="Leu-rich_rpt"/>
</dbReference>
<dbReference type="PROSITE" id="PS50017">
    <property type="entry name" value="DEATH_DOMAIN"/>
    <property type="match status" value="1"/>
</dbReference>
<name>A0A8C5MXC9_9ANUR</name>